<organism evidence="1 2">
    <name type="scientific">Scutellospora calospora</name>
    <dbReference type="NCBI Taxonomy" id="85575"/>
    <lineage>
        <taxon>Eukaryota</taxon>
        <taxon>Fungi</taxon>
        <taxon>Fungi incertae sedis</taxon>
        <taxon>Mucoromycota</taxon>
        <taxon>Glomeromycotina</taxon>
        <taxon>Glomeromycetes</taxon>
        <taxon>Diversisporales</taxon>
        <taxon>Gigasporaceae</taxon>
        <taxon>Scutellospora</taxon>
    </lineage>
</organism>
<gene>
    <name evidence="1" type="ORF">SCALOS_LOCUS7565</name>
</gene>
<name>A0ACA9MXJ2_9GLOM</name>
<dbReference type="Proteomes" id="UP000789860">
    <property type="component" value="Unassembled WGS sequence"/>
</dbReference>
<comment type="caution">
    <text evidence="1">The sequence shown here is derived from an EMBL/GenBank/DDBJ whole genome shotgun (WGS) entry which is preliminary data.</text>
</comment>
<feature type="non-terminal residue" evidence="1">
    <location>
        <position position="1"/>
    </location>
</feature>
<dbReference type="EMBL" id="CAJVPM010017156">
    <property type="protein sequence ID" value="CAG8618466.1"/>
    <property type="molecule type" value="Genomic_DNA"/>
</dbReference>
<protein>
    <submittedName>
        <fullName evidence="1">537_t:CDS:1</fullName>
    </submittedName>
</protein>
<evidence type="ECO:0000313" key="1">
    <source>
        <dbReference type="EMBL" id="CAG8618466.1"/>
    </source>
</evidence>
<proteinExistence type="predicted"/>
<reference evidence="1" key="1">
    <citation type="submission" date="2021-06" db="EMBL/GenBank/DDBJ databases">
        <authorList>
            <person name="Kallberg Y."/>
            <person name="Tangrot J."/>
            <person name="Rosling A."/>
        </authorList>
    </citation>
    <scope>NUCLEOTIDE SEQUENCE</scope>
    <source>
        <strain evidence="1">AU212A</strain>
    </source>
</reference>
<accession>A0ACA9MXJ2</accession>
<keyword evidence="2" id="KW-1185">Reference proteome</keyword>
<evidence type="ECO:0000313" key="2">
    <source>
        <dbReference type="Proteomes" id="UP000789860"/>
    </source>
</evidence>
<sequence>TTIHCSLLNDNSIHNYPMDDNIKSNTLKYYRLSNKILNKVELYYQCHIQPNPGCMVEPVIGDMDSELKGIFWQLDEQVQLLTKFGDLFTCLKKGNPKYEPGVIFSDSDPAITTAIAKIFTTTYHHLCVFHINNNIKKRHSQNLQQIQQALWYRCYSYNILQEHYDNKPELTDECIEDNYDSQQIHINSMLNNVSDNKIQEAWRVVRLIVSANIHYIFIFKDSLFLCTCTWPVSHRIVCQHYFAVLLESNVAIFHISFIMQRWYKDAYFNELEDTFNNILLIQLHNNNPNRPVTPI</sequence>